<dbReference type="AlphaFoldDB" id="F1BCT2"/>
<feature type="domain" description="Methyltransferase type 12" evidence="3">
    <location>
        <begin position="1"/>
        <end position="107"/>
    </location>
</feature>
<dbReference type="GO" id="GO:0016740">
    <property type="term" value="F:transferase activity"/>
    <property type="evidence" value="ECO:0007669"/>
    <property type="project" value="UniProtKB-KW"/>
</dbReference>
<dbReference type="PANTHER" id="PTHR45681:SF6">
    <property type="entry name" value="POLYKETIDE SYNTHASE 37"/>
    <property type="match status" value="1"/>
</dbReference>
<evidence type="ECO:0000256" key="1">
    <source>
        <dbReference type="ARBA" id="ARBA00022679"/>
    </source>
</evidence>
<proteinExistence type="predicted"/>
<feature type="non-terminal residue" evidence="4">
    <location>
        <position position="1"/>
    </location>
</feature>
<dbReference type="CDD" id="cd02440">
    <property type="entry name" value="AdoMet_MTases"/>
    <property type="match status" value="1"/>
</dbReference>
<dbReference type="PANTHER" id="PTHR45681">
    <property type="entry name" value="POLYKETIDE SYNTHASE 44-RELATED"/>
    <property type="match status" value="1"/>
</dbReference>
<dbReference type="InterPro" id="IPR029063">
    <property type="entry name" value="SAM-dependent_MTases_sf"/>
</dbReference>
<organism evidence="4">
    <name type="scientific">Aspergillus flavus</name>
    <dbReference type="NCBI Taxonomy" id="5059"/>
    <lineage>
        <taxon>Eukaryota</taxon>
        <taxon>Fungi</taxon>
        <taxon>Dikarya</taxon>
        <taxon>Ascomycota</taxon>
        <taxon>Pezizomycotina</taxon>
        <taxon>Eurotiomycetes</taxon>
        <taxon>Eurotiomycetidae</taxon>
        <taxon>Eurotiales</taxon>
        <taxon>Aspergillaceae</taxon>
        <taxon>Aspergillus</taxon>
        <taxon>Aspergillus subgen. Circumdati</taxon>
    </lineage>
</organism>
<feature type="non-terminal residue" evidence="4">
    <location>
        <position position="109"/>
    </location>
</feature>
<dbReference type="Gene3D" id="3.40.50.150">
    <property type="entry name" value="Vaccinia Virus protein VP39"/>
    <property type="match status" value="1"/>
</dbReference>
<dbReference type="InterPro" id="IPR013217">
    <property type="entry name" value="Methyltransf_12"/>
</dbReference>
<dbReference type="Pfam" id="PF08242">
    <property type="entry name" value="Methyltransf_12"/>
    <property type="match status" value="1"/>
</dbReference>
<protein>
    <submittedName>
        <fullName evidence="4">C-methyl transferase</fullName>
    </submittedName>
</protein>
<accession>F1BCT2</accession>
<sequence>EMGAGTGSATLPILEGFGGKDGKSTPRFSHFMYTDISTGFFEKARGKFHAWNSLMSYGSLDITKDPIDQGYTDSSYDLIIACNVLHATPHIDETISNVRKLLKPGGQMV</sequence>
<reference evidence="4" key="1">
    <citation type="journal article" date="2011" name="Microb. Ecol.">
        <title>The Diversity of Polyketide Synthase Genes from Sugarcane-Derived Fungi.</title>
        <authorList>
            <person name="Rojas J.D."/>
            <person name="Sette L.D."/>
            <person name="de Araujo W.L."/>
            <person name="Lopes M.S."/>
            <person name="da Silva L.F."/>
            <person name="Furlan R.L."/>
            <person name="Padilla G."/>
        </authorList>
    </citation>
    <scope>NUCLEOTIDE SEQUENCE</scope>
    <source>
        <strain evidence="4">CBMAI 1023</strain>
    </source>
</reference>
<keyword evidence="2" id="KW-0511">Multifunctional enzyme</keyword>
<evidence type="ECO:0000256" key="2">
    <source>
        <dbReference type="ARBA" id="ARBA00023268"/>
    </source>
</evidence>
<dbReference type="InterPro" id="IPR050444">
    <property type="entry name" value="Polyketide_Synthase"/>
</dbReference>
<keyword evidence="1 4" id="KW-0808">Transferase</keyword>
<name>F1BCT2_ASPFL</name>
<dbReference type="EMBL" id="HM776162">
    <property type="protein sequence ID" value="ADY18620.1"/>
    <property type="molecule type" value="Genomic_DNA"/>
</dbReference>
<evidence type="ECO:0000259" key="3">
    <source>
        <dbReference type="Pfam" id="PF08242"/>
    </source>
</evidence>
<dbReference type="SUPFAM" id="SSF53335">
    <property type="entry name" value="S-adenosyl-L-methionine-dependent methyltransferases"/>
    <property type="match status" value="1"/>
</dbReference>
<evidence type="ECO:0000313" key="4">
    <source>
        <dbReference type="EMBL" id="ADY18620.1"/>
    </source>
</evidence>